<evidence type="ECO:0000256" key="1">
    <source>
        <dbReference type="SAM" id="Phobius"/>
    </source>
</evidence>
<reference evidence="2 3" key="1">
    <citation type="submission" date="2013-03" db="EMBL/GenBank/DDBJ databases">
        <title>The Genome Sequence of Phialophora europaea CBS 101466.</title>
        <authorList>
            <consortium name="The Broad Institute Genomics Platform"/>
            <person name="Cuomo C."/>
            <person name="de Hoog S."/>
            <person name="Gorbushina A."/>
            <person name="Walker B."/>
            <person name="Young S.K."/>
            <person name="Zeng Q."/>
            <person name="Gargeya S."/>
            <person name="Fitzgerald M."/>
            <person name="Haas B."/>
            <person name="Abouelleil A."/>
            <person name="Allen A.W."/>
            <person name="Alvarado L."/>
            <person name="Arachchi H.M."/>
            <person name="Berlin A.M."/>
            <person name="Chapman S.B."/>
            <person name="Gainer-Dewar J."/>
            <person name="Goldberg J."/>
            <person name="Griggs A."/>
            <person name="Gujja S."/>
            <person name="Hansen M."/>
            <person name="Howarth C."/>
            <person name="Imamovic A."/>
            <person name="Ireland A."/>
            <person name="Larimer J."/>
            <person name="McCowan C."/>
            <person name="Murphy C."/>
            <person name="Pearson M."/>
            <person name="Poon T.W."/>
            <person name="Priest M."/>
            <person name="Roberts A."/>
            <person name="Saif S."/>
            <person name="Shea T."/>
            <person name="Sisk P."/>
            <person name="Sykes S."/>
            <person name="Wortman J."/>
            <person name="Nusbaum C."/>
            <person name="Birren B."/>
        </authorList>
    </citation>
    <scope>NUCLEOTIDE SEQUENCE [LARGE SCALE GENOMIC DNA]</scope>
    <source>
        <strain evidence="2 3">CBS 101466</strain>
    </source>
</reference>
<accession>W2S651</accession>
<protein>
    <submittedName>
        <fullName evidence="2">Uncharacterized protein</fullName>
    </submittedName>
</protein>
<dbReference type="RefSeq" id="XP_008713624.1">
    <property type="nucleotide sequence ID" value="XM_008715402.1"/>
</dbReference>
<keyword evidence="1" id="KW-0472">Membrane</keyword>
<dbReference type="PANTHER" id="PTHR34414:SF1">
    <property type="entry name" value="SUBTILISIN-LIKE SERINE PROTEASE"/>
    <property type="match status" value="1"/>
</dbReference>
<keyword evidence="1" id="KW-0812">Transmembrane</keyword>
<dbReference type="eggNOG" id="ENOG502SI6N">
    <property type="taxonomic scope" value="Eukaryota"/>
</dbReference>
<dbReference type="InterPro" id="IPR046536">
    <property type="entry name" value="DUF6601"/>
</dbReference>
<dbReference type="Pfam" id="PF20246">
    <property type="entry name" value="DUF6601"/>
    <property type="match status" value="1"/>
</dbReference>
<proteinExistence type="predicted"/>
<dbReference type="GeneID" id="19978071"/>
<dbReference type="EMBL" id="KI635846">
    <property type="protein sequence ID" value="ETN44182.1"/>
    <property type="molecule type" value="Genomic_DNA"/>
</dbReference>
<evidence type="ECO:0000313" key="3">
    <source>
        <dbReference type="Proteomes" id="UP000030752"/>
    </source>
</evidence>
<keyword evidence="1" id="KW-1133">Transmembrane helix</keyword>
<dbReference type="OrthoDB" id="5086500at2759"/>
<name>W2S651_CYPE1</name>
<dbReference type="HOGENOM" id="CLU_043687_0_2_1"/>
<feature type="transmembrane region" description="Helical" evidence="1">
    <location>
        <begin position="296"/>
        <end position="318"/>
    </location>
</feature>
<dbReference type="AlphaFoldDB" id="W2S651"/>
<dbReference type="VEuPathDB" id="FungiDB:HMPREF1541_10732"/>
<feature type="transmembrane region" description="Helical" evidence="1">
    <location>
        <begin position="338"/>
        <end position="364"/>
    </location>
</feature>
<dbReference type="PANTHER" id="PTHR34414">
    <property type="entry name" value="HET DOMAIN-CONTAINING PROTEIN-RELATED"/>
    <property type="match status" value="1"/>
</dbReference>
<sequence length="384" mass="43613">MAAQTAPFSIRLRERITFVCQQPGNTNACPTQASSNANQQTASSSVSLTDEHFLSILPASQRADIHNLVPPRLDDISWIENELNVERLRTIQPLLWLVGRPMPPRPLHHQISLGRQVVVTEQMDMHLVWTTGRMYLKPLPRFLLEPQFWTRFLSCAQNCACVVANGKAQTPPAAASNFSNSTASTHQQAFVECRQHKLRKIALGFLFSYVALISHESDLGMAKEKFLLPAEVDWPYWTSFVRELSPEHIYPDIDDRFVYGELRLSRLNKIYTLTKRPFLRGYVYSWQQYSSFFGEYLGLLTGVIVYIAIILTAMQVGLATDQLQNSQAFMNASYGFTVFSILGPLIVIAFMVLVFLCLLCINCIKTVTFHKKRMAIARPAPSRY</sequence>
<dbReference type="STRING" id="1220924.W2S651"/>
<evidence type="ECO:0000313" key="2">
    <source>
        <dbReference type="EMBL" id="ETN44182.1"/>
    </source>
</evidence>
<dbReference type="InParanoid" id="W2S651"/>
<gene>
    <name evidence="2" type="ORF">HMPREF1541_10732</name>
</gene>
<organism evidence="2 3">
    <name type="scientific">Cyphellophora europaea (strain CBS 101466)</name>
    <name type="common">Phialophora europaea</name>
    <dbReference type="NCBI Taxonomy" id="1220924"/>
    <lineage>
        <taxon>Eukaryota</taxon>
        <taxon>Fungi</taxon>
        <taxon>Dikarya</taxon>
        <taxon>Ascomycota</taxon>
        <taxon>Pezizomycotina</taxon>
        <taxon>Eurotiomycetes</taxon>
        <taxon>Chaetothyriomycetidae</taxon>
        <taxon>Chaetothyriales</taxon>
        <taxon>Cyphellophoraceae</taxon>
        <taxon>Cyphellophora</taxon>
    </lineage>
</organism>
<dbReference type="Proteomes" id="UP000030752">
    <property type="component" value="Unassembled WGS sequence"/>
</dbReference>
<keyword evidence="3" id="KW-1185">Reference proteome</keyword>